<keyword evidence="1" id="KW-0489">Methyltransferase</keyword>
<dbReference type="InterPro" id="IPR007473">
    <property type="entry name" value="RlmJ"/>
</dbReference>
<feature type="binding site" evidence="1">
    <location>
        <begin position="144"/>
        <end position="145"/>
    </location>
    <ligand>
        <name>S-adenosyl-L-methionine</name>
        <dbReference type="ChEBI" id="CHEBI:59789"/>
    </ligand>
</feature>
<feature type="binding site" evidence="1">
    <location>
        <position position="19"/>
    </location>
    <ligand>
        <name>S-adenosyl-L-methionine</name>
        <dbReference type="ChEBI" id="CHEBI:59789"/>
    </ligand>
</feature>
<feature type="binding site" evidence="1">
    <location>
        <position position="100"/>
    </location>
    <ligand>
        <name>S-adenosyl-L-methionine</name>
        <dbReference type="ChEBI" id="CHEBI:59789"/>
    </ligand>
</feature>
<feature type="binding site" evidence="1">
    <location>
        <position position="118"/>
    </location>
    <ligand>
        <name>S-adenosyl-L-methionine</name>
        <dbReference type="ChEBI" id="CHEBI:59789"/>
    </ligand>
</feature>
<dbReference type="SUPFAM" id="SSF53335">
    <property type="entry name" value="S-adenosyl-L-methionine-dependent methyltransferases"/>
    <property type="match status" value="1"/>
</dbReference>
<proteinExistence type="inferred from homology"/>
<evidence type="ECO:0000256" key="1">
    <source>
        <dbReference type="HAMAP-Rule" id="MF_00934"/>
    </source>
</evidence>
<feature type="site" description="Interaction with substrate rRNA" evidence="1">
    <location>
        <position position="4"/>
    </location>
</feature>
<sequence length="282" mass="31818">MLSYRHAFHAGNHADVLKHFVEIELLRYLGQKGTPFWYLDTHAGAGVYALTEGYAARNAEHETGIARLWDRSDLPPTLQPYLETVRALNPDGRLRLYPGSPWCAAHVMDSSNKLRLFELHPTDHQILAENFAEAGRRVQIRREDGFEGIKALLPPPPRRALTLIDPPYEDKRDYQHVVSALKEALKRFATGVYAIWYPRLQRVEARTLPENLKKLPAKNWLHVAVDVATPSTDGFGMHGSGMFILNAPWTLPGVLQETLPWLTAALATDDRARFILETGGDL</sequence>
<dbReference type="Proteomes" id="UP000294801">
    <property type="component" value="Unassembled WGS sequence"/>
</dbReference>
<organism evidence="2 3">
    <name type="scientific">Gulbenkiania mobilis</name>
    <dbReference type="NCBI Taxonomy" id="397457"/>
    <lineage>
        <taxon>Bacteria</taxon>
        <taxon>Pseudomonadati</taxon>
        <taxon>Pseudomonadota</taxon>
        <taxon>Betaproteobacteria</taxon>
        <taxon>Neisseriales</taxon>
        <taxon>Chromobacteriaceae</taxon>
        <taxon>Gulbenkiania</taxon>
    </lineage>
</organism>
<evidence type="ECO:0000313" key="3">
    <source>
        <dbReference type="Proteomes" id="UP000294801"/>
    </source>
</evidence>
<comment type="similarity">
    <text evidence="1">Belongs to the RlmJ family.</text>
</comment>
<comment type="subunit">
    <text evidence="1">Monomer.</text>
</comment>
<keyword evidence="1" id="KW-0808">Transferase</keyword>
<dbReference type="EMBL" id="SMDA01000006">
    <property type="protein sequence ID" value="TCW30686.1"/>
    <property type="molecule type" value="Genomic_DNA"/>
</dbReference>
<dbReference type="Pfam" id="PF04378">
    <property type="entry name" value="RsmJ"/>
    <property type="match status" value="1"/>
</dbReference>
<comment type="function">
    <text evidence="1">Specifically methylates the adenine in position 2030 of 23S rRNA.</text>
</comment>
<dbReference type="Gene3D" id="3.40.50.150">
    <property type="entry name" value="Vaccinia Virus protein VP39"/>
    <property type="match status" value="1"/>
</dbReference>
<dbReference type="RefSeq" id="WP_132098575.1">
    <property type="nucleotide sequence ID" value="NZ_SMDA01000006.1"/>
</dbReference>
<gene>
    <name evidence="1" type="primary">rlmJ</name>
    <name evidence="2" type="ORF">EV669_1063</name>
</gene>
<feature type="active site" description="Proton acceptor" evidence="1">
    <location>
        <position position="165"/>
    </location>
</feature>
<protein>
    <recommendedName>
        <fullName evidence="1">Ribosomal RNA large subunit methyltransferase J</fullName>
        <ecNumber evidence="1">2.1.1.266</ecNumber>
    </recommendedName>
    <alternativeName>
        <fullName evidence="1">23S rRNA (adenine(2030)-N6)-methyltransferase</fullName>
    </alternativeName>
    <alternativeName>
        <fullName evidence="1">23S rRNA m6A2030 methyltransferase</fullName>
    </alternativeName>
</protein>
<name>A0ABY2D062_GULMO</name>
<comment type="catalytic activity">
    <reaction evidence="1">
        <text>adenosine(2030) in 23S rRNA + S-adenosyl-L-methionine = N(6)-methyladenosine(2030) in 23S rRNA + S-adenosyl-L-homocysteine + H(+)</text>
        <dbReference type="Rhea" id="RHEA:43736"/>
        <dbReference type="Rhea" id="RHEA-COMP:10668"/>
        <dbReference type="Rhea" id="RHEA-COMP:10669"/>
        <dbReference type="ChEBI" id="CHEBI:15378"/>
        <dbReference type="ChEBI" id="CHEBI:57856"/>
        <dbReference type="ChEBI" id="CHEBI:59789"/>
        <dbReference type="ChEBI" id="CHEBI:74411"/>
        <dbReference type="ChEBI" id="CHEBI:74449"/>
        <dbReference type="EC" id="2.1.1.266"/>
    </reaction>
</comment>
<keyword evidence="1" id="KW-0694">RNA-binding</keyword>
<comment type="caution">
    <text evidence="2">The sequence shown here is derived from an EMBL/GenBank/DDBJ whole genome shotgun (WGS) entry which is preliminary data.</text>
</comment>
<dbReference type="PANTHER" id="PTHR37426">
    <property type="entry name" value="RIBOSOMAL RNA LARGE SUBUNIT METHYLTRANSFERASE J"/>
    <property type="match status" value="1"/>
</dbReference>
<dbReference type="HAMAP" id="MF_00934">
    <property type="entry name" value="23SrRNA_methyltr_J"/>
    <property type="match status" value="1"/>
</dbReference>
<dbReference type="PANTHER" id="PTHR37426:SF1">
    <property type="entry name" value="RIBOSOMAL RNA LARGE SUBUNIT METHYLTRANSFERASE J"/>
    <property type="match status" value="1"/>
</dbReference>
<accession>A0ABY2D062</accession>
<keyword evidence="3" id="KW-1185">Reference proteome</keyword>
<feature type="binding site" evidence="1">
    <location>
        <position position="42"/>
    </location>
    <ligand>
        <name>S-adenosyl-L-methionine</name>
        <dbReference type="ChEBI" id="CHEBI:59789"/>
    </ligand>
</feature>
<dbReference type="InterPro" id="IPR029063">
    <property type="entry name" value="SAM-dependent_MTases_sf"/>
</dbReference>
<dbReference type="EC" id="2.1.1.266" evidence="1"/>
<reference evidence="2 3" key="1">
    <citation type="submission" date="2019-03" db="EMBL/GenBank/DDBJ databases">
        <title>Genomic Encyclopedia of Type Strains, Phase IV (KMG-IV): sequencing the most valuable type-strain genomes for metagenomic binning, comparative biology and taxonomic classification.</title>
        <authorList>
            <person name="Goeker M."/>
        </authorList>
    </citation>
    <scope>NUCLEOTIDE SEQUENCE [LARGE SCALE GENOMIC DNA]</scope>
    <source>
        <strain evidence="2 3">DSM 18507</strain>
    </source>
</reference>
<keyword evidence="1" id="KW-0949">S-adenosyl-L-methionine</keyword>
<feature type="binding site" evidence="1">
    <location>
        <position position="165"/>
    </location>
    <ligand>
        <name>S-adenosyl-L-methionine</name>
        <dbReference type="ChEBI" id="CHEBI:59789"/>
    </ligand>
</feature>
<evidence type="ECO:0000313" key="2">
    <source>
        <dbReference type="EMBL" id="TCW30686.1"/>
    </source>
</evidence>
<keyword evidence="1" id="KW-0698">rRNA processing</keyword>